<reference evidence="1" key="1">
    <citation type="submission" date="2024-07" db="EMBL/GenBank/DDBJ databases">
        <authorList>
            <person name="Yu S.T."/>
        </authorList>
    </citation>
    <scope>NUCLEOTIDE SEQUENCE</scope>
    <source>
        <strain evidence="1">R39</strain>
    </source>
</reference>
<name>A0AB39QP03_9ACTN</name>
<dbReference type="AlphaFoldDB" id="A0AB39QP03"/>
<organism evidence="1">
    <name type="scientific">Streptomyces sp. R39</name>
    <dbReference type="NCBI Taxonomy" id="3238631"/>
    <lineage>
        <taxon>Bacteria</taxon>
        <taxon>Bacillati</taxon>
        <taxon>Actinomycetota</taxon>
        <taxon>Actinomycetes</taxon>
        <taxon>Kitasatosporales</taxon>
        <taxon>Streptomycetaceae</taxon>
        <taxon>Streptomyces</taxon>
    </lineage>
</organism>
<protein>
    <submittedName>
        <fullName evidence="1">Uncharacterized protein</fullName>
    </submittedName>
</protein>
<dbReference type="EMBL" id="CP163441">
    <property type="protein sequence ID" value="XDQ44379.1"/>
    <property type="molecule type" value="Genomic_DNA"/>
</dbReference>
<proteinExistence type="predicted"/>
<sequence length="73" mass="8690">MRSFPPDLARMQQEWSATYRELAERPGRTELRRRLYRLSAEVFFHASWQERRPAPVAWWELRGLGRRSDGAGS</sequence>
<dbReference type="RefSeq" id="WP_369223304.1">
    <property type="nucleotide sequence ID" value="NZ_CP163441.1"/>
</dbReference>
<evidence type="ECO:0000313" key="1">
    <source>
        <dbReference type="EMBL" id="XDQ44379.1"/>
    </source>
</evidence>
<accession>A0AB39QP03</accession>
<gene>
    <name evidence="1" type="ORF">AB5J52_20135</name>
</gene>